<sequence length="239" mass="24554">MIGMEALKARYRVAEDPLRSERRLELVVVILAAVLLFWIVLGTLSLVISSGPDPLPPAADSLEVSESLRPFLVDDEGSATILARPLLWESRTSLDPADAIAASKPVEKAPSAKRLKGVKVRGVFGVGDSLGVIASVDGKLTRVRSGEAIKGWTLQGVDGRRVEFSSGGGVDYLDLEVTTPAVSVFSPAGPDVEGADGVGSEAATQNDAATAEGGTAEQAPTSNNNAGGGLTVGGYGTGQ</sequence>
<reference evidence="4" key="1">
    <citation type="journal article" date="2013" name="BMC Microbiol.">
        <title>Taxonomy and evolution of bacteriochlorophyll a-containing members of the OM60/NOR5 clade of marine gammaproteobacteria: description of Luminiphilus syltensis gen. nov., sp. nov., reclassification of Haliea rubra as Pseudohaliea rubra gen. nov., comb. nov., and emendation of Chromatocurvus halotolerans.</title>
        <authorList>
            <person name="Spring S."/>
            <person name="Riedel T."/>
            <person name="Sproer C."/>
            <person name="Yan S."/>
            <person name="Harder J."/>
            <person name="Fuchs B.M."/>
        </authorList>
    </citation>
    <scope>NUCLEOTIDE SEQUENCE [LARGE SCALE GENOMIC DNA]</scope>
    <source>
        <strain evidence="4">NOR51-B</strain>
    </source>
</reference>
<gene>
    <name evidence="3" type="ORF">NOR51B_549</name>
</gene>
<dbReference type="OrthoDB" id="5726584at2"/>
<accession>B8KWZ0</accession>
<dbReference type="RefSeq" id="WP_009019359.1">
    <property type="nucleotide sequence ID" value="NZ_DS999411.1"/>
</dbReference>
<feature type="region of interest" description="Disordered" evidence="1">
    <location>
        <begin position="188"/>
        <end position="239"/>
    </location>
</feature>
<evidence type="ECO:0000256" key="1">
    <source>
        <dbReference type="SAM" id="MobiDB-lite"/>
    </source>
</evidence>
<feature type="compositionally biased region" description="Gly residues" evidence="1">
    <location>
        <begin position="226"/>
        <end position="239"/>
    </location>
</feature>
<keyword evidence="2" id="KW-0472">Membrane</keyword>
<evidence type="ECO:0000313" key="3">
    <source>
        <dbReference type="EMBL" id="EED34611.1"/>
    </source>
</evidence>
<proteinExistence type="predicted"/>
<dbReference type="STRING" id="565045.NOR51B_549"/>
<evidence type="ECO:0000256" key="2">
    <source>
        <dbReference type="SAM" id="Phobius"/>
    </source>
</evidence>
<keyword evidence="4" id="KW-1185">Reference proteome</keyword>
<dbReference type="EMBL" id="DS999411">
    <property type="protein sequence ID" value="EED34611.1"/>
    <property type="molecule type" value="Genomic_DNA"/>
</dbReference>
<dbReference type="AlphaFoldDB" id="B8KWZ0"/>
<feature type="compositionally biased region" description="Low complexity" evidence="1">
    <location>
        <begin position="208"/>
        <end position="217"/>
    </location>
</feature>
<dbReference type="HOGENOM" id="CLU_101351_0_0_6"/>
<evidence type="ECO:0008006" key="5">
    <source>
        <dbReference type="Google" id="ProtNLM"/>
    </source>
</evidence>
<feature type="transmembrane region" description="Helical" evidence="2">
    <location>
        <begin position="26"/>
        <end position="48"/>
    </location>
</feature>
<keyword evidence="2" id="KW-0812">Transmembrane</keyword>
<organism evidence="3 4">
    <name type="scientific">Luminiphilus syltensis NOR5-1B</name>
    <dbReference type="NCBI Taxonomy" id="565045"/>
    <lineage>
        <taxon>Bacteria</taxon>
        <taxon>Pseudomonadati</taxon>
        <taxon>Pseudomonadota</taxon>
        <taxon>Gammaproteobacteria</taxon>
        <taxon>Cellvibrionales</taxon>
        <taxon>Halieaceae</taxon>
        <taxon>Luminiphilus</taxon>
    </lineage>
</organism>
<keyword evidence="2" id="KW-1133">Transmembrane helix</keyword>
<name>B8KWZ0_9GAMM</name>
<dbReference type="Proteomes" id="UP000004699">
    <property type="component" value="Unassembled WGS sequence"/>
</dbReference>
<evidence type="ECO:0000313" key="4">
    <source>
        <dbReference type="Proteomes" id="UP000004699"/>
    </source>
</evidence>
<protein>
    <recommendedName>
        <fullName evidence="5">Type II secretion system protein GspC N-terminal domain-containing protein</fullName>
    </recommendedName>
</protein>